<dbReference type="InterPro" id="IPR027417">
    <property type="entry name" value="P-loop_NTPase"/>
</dbReference>
<evidence type="ECO:0000259" key="11">
    <source>
        <dbReference type="PROSITE" id="PS51198"/>
    </source>
</evidence>
<dbReference type="GO" id="GO:0000725">
    <property type="term" value="P:recombinational repair"/>
    <property type="evidence" value="ECO:0007669"/>
    <property type="project" value="TreeGrafter"/>
</dbReference>
<name>A0A382A4J6_9ZZZZ</name>
<proteinExistence type="inferred from homology"/>
<dbReference type="Pfam" id="PF13361">
    <property type="entry name" value="UvrD_C"/>
    <property type="match status" value="1"/>
</dbReference>
<dbReference type="InterPro" id="IPR014017">
    <property type="entry name" value="DNA_helicase_UvrD-like_C"/>
</dbReference>
<comment type="catalytic activity">
    <reaction evidence="10">
        <text>ATP + H2O = ADP + phosphate + H(+)</text>
        <dbReference type="Rhea" id="RHEA:13065"/>
        <dbReference type="ChEBI" id="CHEBI:15377"/>
        <dbReference type="ChEBI" id="CHEBI:15378"/>
        <dbReference type="ChEBI" id="CHEBI:30616"/>
        <dbReference type="ChEBI" id="CHEBI:43474"/>
        <dbReference type="ChEBI" id="CHEBI:456216"/>
        <dbReference type="EC" id="5.6.2.4"/>
    </reaction>
</comment>
<evidence type="ECO:0000256" key="9">
    <source>
        <dbReference type="ARBA" id="ARBA00034808"/>
    </source>
</evidence>
<protein>
    <recommendedName>
        <fullName evidence="9">DNA 3'-5' helicase</fullName>
        <ecNumber evidence="9">5.6.2.4</ecNumber>
    </recommendedName>
</protein>
<feature type="non-terminal residue" evidence="13">
    <location>
        <position position="458"/>
    </location>
</feature>
<dbReference type="EMBL" id="UINC01023834">
    <property type="protein sequence ID" value="SVA96289.1"/>
    <property type="molecule type" value="Genomic_DNA"/>
</dbReference>
<dbReference type="Gene3D" id="1.10.486.10">
    <property type="entry name" value="PCRA, domain 4"/>
    <property type="match status" value="1"/>
</dbReference>
<dbReference type="FunFam" id="1.10.10.160:FF:000001">
    <property type="entry name" value="ATP-dependent DNA helicase"/>
    <property type="match status" value="1"/>
</dbReference>
<evidence type="ECO:0000256" key="4">
    <source>
        <dbReference type="ARBA" id="ARBA00022806"/>
    </source>
</evidence>
<dbReference type="PROSITE" id="PS51198">
    <property type="entry name" value="UVRD_HELICASE_ATP_BIND"/>
    <property type="match status" value="1"/>
</dbReference>
<comment type="catalytic activity">
    <reaction evidence="8">
        <text>Couples ATP hydrolysis with the unwinding of duplex DNA by translocating in the 3'-5' direction.</text>
        <dbReference type="EC" id="5.6.2.4"/>
    </reaction>
</comment>
<organism evidence="13">
    <name type="scientific">marine metagenome</name>
    <dbReference type="NCBI Taxonomy" id="408172"/>
    <lineage>
        <taxon>unclassified sequences</taxon>
        <taxon>metagenomes</taxon>
        <taxon>ecological metagenomes</taxon>
    </lineage>
</organism>
<evidence type="ECO:0000256" key="1">
    <source>
        <dbReference type="ARBA" id="ARBA00009922"/>
    </source>
</evidence>
<evidence type="ECO:0000256" key="6">
    <source>
        <dbReference type="ARBA" id="ARBA00023125"/>
    </source>
</evidence>
<feature type="domain" description="UvrD-like helicase C-terminal" evidence="12">
    <location>
        <begin position="296"/>
        <end position="458"/>
    </location>
</feature>
<evidence type="ECO:0000256" key="3">
    <source>
        <dbReference type="ARBA" id="ARBA00022801"/>
    </source>
</evidence>
<dbReference type="PANTHER" id="PTHR11070:SF2">
    <property type="entry name" value="ATP-DEPENDENT DNA HELICASE SRS2"/>
    <property type="match status" value="1"/>
</dbReference>
<dbReference type="Gene3D" id="3.40.50.300">
    <property type="entry name" value="P-loop containing nucleotide triphosphate hydrolases"/>
    <property type="match status" value="2"/>
</dbReference>
<keyword evidence="5" id="KW-0067">ATP-binding</keyword>
<dbReference type="GO" id="GO:0043138">
    <property type="term" value="F:3'-5' DNA helicase activity"/>
    <property type="evidence" value="ECO:0007669"/>
    <property type="project" value="UniProtKB-EC"/>
</dbReference>
<dbReference type="InterPro" id="IPR013986">
    <property type="entry name" value="DExx_box_DNA_helicase_dom_sf"/>
</dbReference>
<evidence type="ECO:0000256" key="8">
    <source>
        <dbReference type="ARBA" id="ARBA00034617"/>
    </source>
</evidence>
<dbReference type="CDD" id="cd17932">
    <property type="entry name" value="DEXQc_UvrD"/>
    <property type="match status" value="1"/>
</dbReference>
<dbReference type="GO" id="GO:0005829">
    <property type="term" value="C:cytosol"/>
    <property type="evidence" value="ECO:0007669"/>
    <property type="project" value="TreeGrafter"/>
</dbReference>
<dbReference type="InterPro" id="IPR014016">
    <property type="entry name" value="UvrD-like_ATP-bd"/>
</dbReference>
<keyword evidence="6" id="KW-0238">DNA-binding</keyword>
<dbReference type="PROSITE" id="PS51217">
    <property type="entry name" value="UVRD_HELICASE_CTER"/>
    <property type="match status" value="1"/>
</dbReference>
<keyword evidence="7" id="KW-0413">Isomerase</keyword>
<evidence type="ECO:0000259" key="12">
    <source>
        <dbReference type="PROSITE" id="PS51217"/>
    </source>
</evidence>
<dbReference type="GO" id="GO:0003677">
    <property type="term" value="F:DNA binding"/>
    <property type="evidence" value="ECO:0007669"/>
    <property type="project" value="UniProtKB-KW"/>
</dbReference>
<dbReference type="InterPro" id="IPR000212">
    <property type="entry name" value="DNA_helicase_UvrD/REP"/>
</dbReference>
<evidence type="ECO:0000256" key="2">
    <source>
        <dbReference type="ARBA" id="ARBA00022741"/>
    </source>
</evidence>
<evidence type="ECO:0000256" key="7">
    <source>
        <dbReference type="ARBA" id="ARBA00023235"/>
    </source>
</evidence>
<dbReference type="Pfam" id="PF00580">
    <property type="entry name" value="UvrD-helicase"/>
    <property type="match status" value="1"/>
</dbReference>
<accession>A0A382A4J6</accession>
<dbReference type="PANTHER" id="PTHR11070">
    <property type="entry name" value="UVRD / RECB / PCRA DNA HELICASE FAMILY MEMBER"/>
    <property type="match status" value="1"/>
</dbReference>
<dbReference type="GO" id="GO:0016787">
    <property type="term" value="F:hydrolase activity"/>
    <property type="evidence" value="ECO:0007669"/>
    <property type="project" value="UniProtKB-KW"/>
</dbReference>
<evidence type="ECO:0000313" key="13">
    <source>
        <dbReference type="EMBL" id="SVA96289.1"/>
    </source>
</evidence>
<comment type="similarity">
    <text evidence="1">Belongs to the helicase family. UvrD subfamily.</text>
</comment>
<gene>
    <name evidence="13" type="ORF">METZ01_LOCUS149143</name>
</gene>
<keyword evidence="4" id="KW-0347">Helicase</keyword>
<feature type="non-terminal residue" evidence="13">
    <location>
        <position position="1"/>
    </location>
</feature>
<sequence>VAELFSSTAENAEPNLKLNPAQNEAVTHGNGPLLVVAGAGSGKTRVLTSRIAYLINEKGISPFEILAITFTNKAAEEMRNRVVELVGSVAHKMWVSTFHSACVRILRQSSDEIGFSANFTIYDQGDAARLMGHVIKDLNFDLKRFPPRALLSKISALKNEGINPNDYLDSTENPYDQKVSEIFVEYQARLKRASAMDFDDLLLNTVILFRKNKSILEQWQNRFKHVLVDEYQDTNLIQNELVSLLAAEHRNICVVGDSDQSIYQFRGADVRNILNFERVFPDATVIVLDQNYRSTQKILDAANEVISRNSGRQPKDLWTEEGEGESIVLYQASNEDDEANWVAEKIISYNRAGFSGLSDVAIFYRTNAQSRAIEEQLNRLGVAYRVVGGTRFYDRREVRDALAYLRLAVNPLDEVALRRVINVPKRGVGDTSLGKIEAWAEKNQIDLFLALFEASKAG</sequence>
<keyword evidence="3" id="KW-0378">Hydrolase</keyword>
<reference evidence="13" key="1">
    <citation type="submission" date="2018-05" db="EMBL/GenBank/DDBJ databases">
        <authorList>
            <person name="Lanie J.A."/>
            <person name="Ng W.-L."/>
            <person name="Kazmierczak K.M."/>
            <person name="Andrzejewski T.M."/>
            <person name="Davidsen T.M."/>
            <person name="Wayne K.J."/>
            <person name="Tettelin H."/>
            <person name="Glass J.I."/>
            <person name="Rusch D."/>
            <person name="Podicherti R."/>
            <person name="Tsui H.-C.T."/>
            <person name="Winkler M.E."/>
        </authorList>
    </citation>
    <scope>NUCLEOTIDE SEQUENCE</scope>
</reference>
<keyword evidence="2" id="KW-0547">Nucleotide-binding</keyword>
<dbReference type="EC" id="5.6.2.4" evidence="9"/>
<dbReference type="GO" id="GO:0005524">
    <property type="term" value="F:ATP binding"/>
    <property type="evidence" value="ECO:0007669"/>
    <property type="project" value="UniProtKB-KW"/>
</dbReference>
<dbReference type="GO" id="GO:0033202">
    <property type="term" value="C:DNA helicase complex"/>
    <property type="evidence" value="ECO:0007669"/>
    <property type="project" value="TreeGrafter"/>
</dbReference>
<dbReference type="SUPFAM" id="SSF52540">
    <property type="entry name" value="P-loop containing nucleoside triphosphate hydrolases"/>
    <property type="match status" value="1"/>
</dbReference>
<dbReference type="AlphaFoldDB" id="A0A382A4J6"/>
<evidence type="ECO:0000256" key="10">
    <source>
        <dbReference type="ARBA" id="ARBA00048988"/>
    </source>
</evidence>
<evidence type="ECO:0000256" key="5">
    <source>
        <dbReference type="ARBA" id="ARBA00022840"/>
    </source>
</evidence>
<feature type="domain" description="UvrD-like helicase ATP-binding" evidence="11">
    <location>
        <begin position="16"/>
        <end position="295"/>
    </location>
</feature>
<dbReference type="Gene3D" id="1.10.10.160">
    <property type="match status" value="1"/>
</dbReference>